<gene>
    <name evidence="13" type="ORF">A9B99_10645</name>
</gene>
<dbReference type="GO" id="GO:0006465">
    <property type="term" value="P:signal peptide processing"/>
    <property type="evidence" value="ECO:0007669"/>
    <property type="project" value="TreeGrafter"/>
</dbReference>
<keyword evidence="9" id="KW-0489">Methyltransferase</keyword>
<dbReference type="GO" id="GO:0032259">
    <property type="term" value="P:methylation"/>
    <property type="evidence" value="ECO:0007669"/>
    <property type="project" value="UniProtKB-KW"/>
</dbReference>
<proteinExistence type="inferred from homology"/>
<dbReference type="InterPro" id="IPR000045">
    <property type="entry name" value="Prepilin_IV_endopep_pep"/>
</dbReference>
<evidence type="ECO:0000256" key="3">
    <source>
        <dbReference type="ARBA" id="ARBA00022475"/>
    </source>
</evidence>
<keyword evidence="9" id="KW-0511">Multifunctional enzyme</keyword>
<dbReference type="InterPro" id="IPR010627">
    <property type="entry name" value="Prepilin_pept_A24_N"/>
</dbReference>
<comment type="catalytic activity">
    <reaction evidence="9">
        <text>Typically cleaves a -Gly-|-Phe- bond to release an N-terminal, basic peptide of 5-8 residues from type IV prepilin, and then N-methylates the new N-terminal amino group, the methyl donor being S-adenosyl-L-methionine.</text>
        <dbReference type="EC" id="3.4.23.43"/>
    </reaction>
</comment>
<keyword evidence="5 9" id="KW-0812">Transmembrane</keyword>
<sequence length="262" mass="28638">MAIELFSFPFIALLGASAGSVVNVLLWRIPIMLEQPHNRDFNLCLPRSHCPLCKAPVAWYYNVPVLGWLLLKGRTACCLQPLAWRYVLTELSLAAISLWLACLLTSQVLLAAGVLLSALLAALLLTDLQHMLLPDMLTQPLLWSGLLLALSGAGPVSLELALAGAVTGYLALWLLYWVVLLVRNKEGMGHGDFKLLAALGAWCGWQMLPFILLGAALLTLVFMLVAHAMNQRSLHQAVPFGPGLAVSGWLGWLQAVHLPFFW</sequence>
<dbReference type="OrthoDB" id="9789291at2"/>
<dbReference type="InterPro" id="IPR014032">
    <property type="entry name" value="Peptidase_A24A_bac"/>
</dbReference>
<comment type="caution">
    <text evidence="13">The sequence shown here is derived from an EMBL/GenBank/DDBJ whole genome shotgun (WGS) entry which is preliminary data.</text>
</comment>
<dbReference type="PANTHER" id="PTHR30487:SF0">
    <property type="entry name" value="PREPILIN LEADER PEPTIDASE_N-METHYLTRANSFERASE-RELATED"/>
    <property type="match status" value="1"/>
</dbReference>
<evidence type="ECO:0000256" key="2">
    <source>
        <dbReference type="ARBA" id="ARBA00005801"/>
    </source>
</evidence>
<evidence type="ECO:0000259" key="12">
    <source>
        <dbReference type="Pfam" id="PF06750"/>
    </source>
</evidence>
<dbReference type="Pfam" id="PF06750">
    <property type="entry name" value="A24_N_bact"/>
    <property type="match status" value="1"/>
</dbReference>
<dbReference type="GO" id="GO:0004190">
    <property type="term" value="F:aspartic-type endopeptidase activity"/>
    <property type="evidence" value="ECO:0007669"/>
    <property type="project" value="UniProtKB-EC"/>
</dbReference>
<evidence type="ECO:0000259" key="11">
    <source>
        <dbReference type="Pfam" id="PF01478"/>
    </source>
</evidence>
<dbReference type="GO" id="GO:0005886">
    <property type="term" value="C:plasma membrane"/>
    <property type="evidence" value="ECO:0007669"/>
    <property type="project" value="UniProtKB-SubCell"/>
</dbReference>
<keyword evidence="14" id="KW-1185">Reference proteome</keyword>
<evidence type="ECO:0000256" key="8">
    <source>
        <dbReference type="RuleBase" id="RU003793"/>
    </source>
</evidence>
<evidence type="ECO:0000256" key="1">
    <source>
        <dbReference type="ARBA" id="ARBA00004429"/>
    </source>
</evidence>
<accession>A0A1B7L0T6</accession>
<evidence type="ECO:0000256" key="4">
    <source>
        <dbReference type="ARBA" id="ARBA00022519"/>
    </source>
</evidence>
<dbReference type="PRINTS" id="PR00864">
    <property type="entry name" value="PREPILNPTASE"/>
</dbReference>
<comment type="function">
    <text evidence="9">Plays an essential role in type IV pili and type II pseudopili formation by proteolytically removing the leader sequence from substrate proteins and subsequently monomethylating the alpha-amino group of the newly exposed N-terminal phenylalanine.</text>
</comment>
<keyword evidence="7 10" id="KW-0472">Membrane</keyword>
<keyword evidence="9" id="KW-0645">Protease</keyword>
<evidence type="ECO:0000313" key="14">
    <source>
        <dbReference type="Proteomes" id="UP000078225"/>
    </source>
</evidence>
<dbReference type="EC" id="3.4.23.43" evidence="9"/>
<comment type="subcellular location">
    <subcellularLocation>
        <location evidence="1">Cell inner membrane</location>
        <topology evidence="1">Multi-pass membrane protein</topology>
    </subcellularLocation>
    <subcellularLocation>
        <location evidence="9">Cell membrane</location>
        <topology evidence="9">Multi-pass membrane protein</topology>
    </subcellularLocation>
</comment>
<evidence type="ECO:0000256" key="10">
    <source>
        <dbReference type="SAM" id="Phobius"/>
    </source>
</evidence>
<dbReference type="PANTHER" id="PTHR30487">
    <property type="entry name" value="TYPE 4 PREPILIN-LIKE PROTEINS LEADER PEPTIDE-PROCESSING ENZYME"/>
    <property type="match status" value="1"/>
</dbReference>
<evidence type="ECO:0000256" key="5">
    <source>
        <dbReference type="ARBA" id="ARBA00022692"/>
    </source>
</evidence>
<feature type="domain" description="Prepilin peptidase A24 N-terminal" evidence="12">
    <location>
        <begin position="13"/>
        <end position="101"/>
    </location>
</feature>
<comment type="similarity">
    <text evidence="2 8">Belongs to the peptidase A24 family.</text>
</comment>
<dbReference type="Proteomes" id="UP000078225">
    <property type="component" value="Unassembled WGS sequence"/>
</dbReference>
<dbReference type="RefSeq" id="WP_064599062.1">
    <property type="nucleotide sequence ID" value="NZ_JBDJAE010000004.1"/>
</dbReference>
<evidence type="ECO:0000256" key="6">
    <source>
        <dbReference type="ARBA" id="ARBA00022989"/>
    </source>
</evidence>
<feature type="transmembrane region" description="Helical" evidence="10">
    <location>
        <begin position="240"/>
        <end position="261"/>
    </location>
</feature>
<dbReference type="Pfam" id="PF01478">
    <property type="entry name" value="Peptidase_A24"/>
    <property type="match status" value="1"/>
</dbReference>
<dbReference type="InterPro" id="IPR050882">
    <property type="entry name" value="Prepilin_peptidase/N-MTase"/>
</dbReference>
<organism evidence="13 14">
    <name type="scientific">Mangrovibacter phragmitis</name>
    <dbReference type="NCBI Taxonomy" id="1691903"/>
    <lineage>
        <taxon>Bacteria</taxon>
        <taxon>Pseudomonadati</taxon>
        <taxon>Pseudomonadota</taxon>
        <taxon>Gammaproteobacteria</taxon>
        <taxon>Enterobacterales</taxon>
        <taxon>Enterobacteriaceae</taxon>
        <taxon>Mangrovibacter</taxon>
    </lineage>
</organism>
<feature type="domain" description="Prepilin type IV endopeptidase peptidase" evidence="11">
    <location>
        <begin position="115"/>
        <end position="224"/>
    </location>
</feature>
<dbReference type="EMBL" id="LYRP01000033">
    <property type="protein sequence ID" value="OAT75917.1"/>
    <property type="molecule type" value="Genomic_DNA"/>
</dbReference>
<keyword evidence="3" id="KW-1003">Cell membrane</keyword>
<feature type="transmembrane region" description="Helical" evidence="10">
    <location>
        <begin position="137"/>
        <end position="154"/>
    </location>
</feature>
<feature type="transmembrane region" description="Helical" evidence="10">
    <location>
        <begin position="160"/>
        <end position="183"/>
    </location>
</feature>
<keyword evidence="9" id="KW-0378">Hydrolase</keyword>
<reference evidence="14" key="1">
    <citation type="submission" date="2016-05" db="EMBL/GenBank/DDBJ databases">
        <authorList>
            <person name="Behera P."/>
            <person name="Vaishampayan P."/>
            <person name="Singh N."/>
            <person name="Raina V."/>
            <person name="Suar M."/>
            <person name="Pattnaik A."/>
            <person name="Rastogi G."/>
        </authorList>
    </citation>
    <scope>NUCLEOTIDE SEQUENCE [LARGE SCALE GENOMIC DNA]</scope>
    <source>
        <strain evidence="14">MP23</strain>
    </source>
</reference>
<dbReference type="AlphaFoldDB" id="A0A1B7L0T6"/>
<dbReference type="Gene3D" id="1.20.120.1220">
    <property type="match status" value="1"/>
</dbReference>
<evidence type="ECO:0000256" key="9">
    <source>
        <dbReference type="RuleBase" id="RU003794"/>
    </source>
</evidence>
<dbReference type="GO" id="GO:0008168">
    <property type="term" value="F:methyltransferase activity"/>
    <property type="evidence" value="ECO:0007669"/>
    <property type="project" value="UniProtKB-KW"/>
</dbReference>
<feature type="transmembrane region" description="Helical" evidence="10">
    <location>
        <begin position="6"/>
        <end position="27"/>
    </location>
</feature>
<feature type="transmembrane region" description="Helical" evidence="10">
    <location>
        <begin position="107"/>
        <end position="125"/>
    </location>
</feature>
<feature type="transmembrane region" description="Helical" evidence="10">
    <location>
        <begin position="195"/>
        <end position="228"/>
    </location>
</feature>
<keyword evidence="4" id="KW-0997">Cell inner membrane</keyword>
<protein>
    <recommendedName>
        <fullName evidence="9">Prepilin leader peptidase/N-methyltransferase</fullName>
        <ecNumber evidence="9">2.1.1.-</ecNumber>
        <ecNumber evidence="9">3.4.23.43</ecNumber>
    </recommendedName>
</protein>
<evidence type="ECO:0000313" key="13">
    <source>
        <dbReference type="EMBL" id="OAT75917.1"/>
    </source>
</evidence>
<dbReference type="STRING" id="1691903.A9B99_10645"/>
<evidence type="ECO:0000256" key="7">
    <source>
        <dbReference type="ARBA" id="ARBA00023136"/>
    </source>
</evidence>
<dbReference type="EC" id="2.1.1.-" evidence="9"/>
<keyword evidence="9" id="KW-0808">Transferase</keyword>
<name>A0A1B7L0T6_9ENTR</name>
<keyword evidence="6 10" id="KW-1133">Transmembrane helix</keyword>